<keyword evidence="2" id="KW-0472">Membrane</keyword>
<dbReference type="InterPro" id="IPR012340">
    <property type="entry name" value="NA-bd_OB-fold"/>
</dbReference>
<feature type="transmembrane region" description="Helical" evidence="2">
    <location>
        <begin position="564"/>
        <end position="590"/>
    </location>
</feature>
<gene>
    <name evidence="4" type="ORF">DVH24_015161</name>
</gene>
<comment type="caution">
    <text evidence="4">The sequence shown here is derived from an EMBL/GenBank/DDBJ whole genome shotgun (WGS) entry which is preliminary data.</text>
</comment>
<feature type="transmembrane region" description="Helical" evidence="2">
    <location>
        <begin position="246"/>
        <end position="267"/>
    </location>
</feature>
<name>A0A498K8U7_MALDO</name>
<feature type="transmembrane region" description="Helical" evidence="2">
    <location>
        <begin position="279"/>
        <end position="298"/>
    </location>
</feature>
<dbReference type="Proteomes" id="UP000290289">
    <property type="component" value="Chromosome 4"/>
</dbReference>
<keyword evidence="2" id="KW-0812">Transmembrane</keyword>
<sequence>MVPLKDIVPAAQNNINTRFILLDKGIVKTTTTTSSQAQNKTCLALVADETAAVHFQLWGNECDAFEPGDIVQLSNGIFSYCRNNLLLRAGKRGKIEKVGEFLMAYVETPNLSEIRWVPDPNNSKKYIQEAVISPHSLYGYPNHLVRNQNRRPHMRLSMQSSVYISSSPKTVEHEPTKMAEIKADTSHHQSLIVSEPDVSDPKPSKSKRLASLDIFRGLTVSLMILVDDAGGEWPVIGHAPWNGCNLADFVMPFFLFIVGMSIALSLKRIPDQFVAVKKVILRTLKLLFWGLLLQGGYSHAPDKLTYGVDMKELRWCGILQRIALAYLVVALIEIVSRGAETKDMAPGTFSIFKLYYWHWLVAGCVLVIYFAVIYGTYVPDWQFTVQDRERTDYGKSYTVACGVRGKLDPPCNAVGYIDREVLGISHMYQRPAWKRSKACTENSPYAGPFRNDAPSWCRAPFEPEGIVSSISAILSAIIGVHFGHGHPARLKHWVPTGCALLALGIILHFSHAIPSNKQLYTFSYVCITSGVAALVFSAFYLMINIASLQVDIWSIRYLFLPLEWIGMNAMLVYVMAAEGILAGFVNGWYYKDPHNTLVYWIQKHVFVEVWHSRRVGILLYVLFAEILFWGIVAGVLHRLGIYWKL</sequence>
<dbReference type="Gene3D" id="2.40.50.140">
    <property type="entry name" value="Nucleic acid-binding proteins"/>
    <property type="match status" value="1"/>
</dbReference>
<dbReference type="STRING" id="3750.A0A498K8U7"/>
<organism evidence="4 5">
    <name type="scientific">Malus domestica</name>
    <name type="common">Apple</name>
    <name type="synonym">Pyrus malus</name>
    <dbReference type="NCBI Taxonomy" id="3750"/>
    <lineage>
        <taxon>Eukaryota</taxon>
        <taxon>Viridiplantae</taxon>
        <taxon>Streptophyta</taxon>
        <taxon>Embryophyta</taxon>
        <taxon>Tracheophyta</taxon>
        <taxon>Spermatophyta</taxon>
        <taxon>Magnoliopsida</taxon>
        <taxon>eudicotyledons</taxon>
        <taxon>Gunneridae</taxon>
        <taxon>Pentapetalae</taxon>
        <taxon>rosids</taxon>
        <taxon>fabids</taxon>
        <taxon>Rosales</taxon>
        <taxon>Rosaceae</taxon>
        <taxon>Amygdaloideae</taxon>
        <taxon>Maleae</taxon>
        <taxon>Malus</taxon>
    </lineage>
</organism>
<feature type="transmembrane region" description="Helical" evidence="2">
    <location>
        <begin position="617"/>
        <end position="636"/>
    </location>
</feature>
<dbReference type="InterPro" id="IPR012429">
    <property type="entry name" value="HGSNAT_cat"/>
</dbReference>
<keyword evidence="1" id="KW-0238">DNA-binding</keyword>
<reference evidence="4 5" key="1">
    <citation type="submission" date="2018-10" db="EMBL/GenBank/DDBJ databases">
        <title>A high-quality apple genome assembly.</title>
        <authorList>
            <person name="Hu J."/>
        </authorList>
    </citation>
    <scope>NUCLEOTIDE SEQUENCE [LARGE SCALE GENOMIC DNA]</scope>
    <source>
        <strain evidence="5">cv. HFTH1</strain>
        <tissue evidence="4">Young leaf</tissue>
    </source>
</reference>
<feature type="transmembrane region" description="Helical" evidence="2">
    <location>
        <begin position="356"/>
        <end position="377"/>
    </location>
</feature>
<feature type="transmembrane region" description="Helical" evidence="2">
    <location>
        <begin position="519"/>
        <end position="543"/>
    </location>
</feature>
<accession>A0A498K8U7</accession>
<proteinExistence type="predicted"/>
<dbReference type="SUPFAM" id="SSF50249">
    <property type="entry name" value="Nucleic acid-binding proteins"/>
    <property type="match status" value="1"/>
</dbReference>
<dbReference type="EMBL" id="RDQH01000330">
    <property type="protein sequence ID" value="RXI01812.1"/>
    <property type="molecule type" value="Genomic_DNA"/>
</dbReference>
<evidence type="ECO:0000313" key="5">
    <source>
        <dbReference type="Proteomes" id="UP000290289"/>
    </source>
</evidence>
<feature type="domain" description="Heparan-alpha-glucosaminide N-acetyltransferase catalytic" evidence="3">
    <location>
        <begin position="208"/>
        <end position="332"/>
    </location>
</feature>
<keyword evidence="5" id="KW-1185">Reference proteome</keyword>
<dbReference type="GO" id="GO:0003677">
    <property type="term" value="F:DNA binding"/>
    <property type="evidence" value="ECO:0007669"/>
    <property type="project" value="UniProtKB-KW"/>
</dbReference>
<feature type="transmembrane region" description="Helical" evidence="2">
    <location>
        <begin position="318"/>
        <end position="335"/>
    </location>
</feature>
<dbReference type="PANTHER" id="PTHR31061:SF25">
    <property type="entry name" value="HEPARAN-ALPHA-GLUCOSAMINIDE N-ACETYLTRANSFERASE-LIKE PROTEIN (DUF1624)"/>
    <property type="match status" value="1"/>
</dbReference>
<dbReference type="GO" id="GO:0005694">
    <property type="term" value="C:chromosome"/>
    <property type="evidence" value="ECO:0007669"/>
    <property type="project" value="UniProtKB-ARBA"/>
</dbReference>
<dbReference type="Pfam" id="PF07786">
    <property type="entry name" value="HGSNAT_cat"/>
    <property type="match status" value="1"/>
</dbReference>
<evidence type="ECO:0000313" key="4">
    <source>
        <dbReference type="EMBL" id="RXI01812.1"/>
    </source>
</evidence>
<dbReference type="AlphaFoldDB" id="A0A498K8U7"/>
<dbReference type="FunFam" id="2.40.50.140:FF:000072">
    <property type="entry name" value="SOSS complex subunit B2"/>
    <property type="match status" value="1"/>
</dbReference>
<evidence type="ECO:0000256" key="1">
    <source>
        <dbReference type="ARBA" id="ARBA00023125"/>
    </source>
</evidence>
<evidence type="ECO:0000256" key="2">
    <source>
        <dbReference type="SAM" id="Phobius"/>
    </source>
</evidence>
<dbReference type="PANTHER" id="PTHR31061">
    <property type="entry name" value="LD22376P"/>
    <property type="match status" value="1"/>
</dbReference>
<keyword evidence="2" id="KW-1133">Transmembrane helix</keyword>
<protein>
    <recommendedName>
        <fullName evidence="3">Heparan-alpha-glucosaminide N-acetyltransferase catalytic domain-containing protein</fullName>
    </recommendedName>
</protein>
<feature type="transmembrane region" description="Helical" evidence="2">
    <location>
        <begin position="494"/>
        <end position="513"/>
    </location>
</feature>
<evidence type="ECO:0000259" key="3">
    <source>
        <dbReference type="Pfam" id="PF07786"/>
    </source>
</evidence>